<dbReference type="Gene3D" id="2.40.170.20">
    <property type="entry name" value="TonB-dependent receptor, beta-barrel domain"/>
    <property type="match status" value="1"/>
</dbReference>
<name>A0ABU1CFP1_9GAMM</name>
<comment type="subcellular location">
    <subcellularLocation>
        <location evidence="1 8">Cell outer membrane</location>
        <topology evidence="1 8">Multi-pass membrane protein</topology>
    </subcellularLocation>
</comment>
<evidence type="ECO:0000256" key="9">
    <source>
        <dbReference type="RuleBase" id="RU003357"/>
    </source>
</evidence>
<dbReference type="EMBL" id="JARUHG010000004">
    <property type="protein sequence ID" value="MDR0183768.1"/>
    <property type="molecule type" value="Genomic_DNA"/>
</dbReference>
<dbReference type="Gene3D" id="2.170.130.10">
    <property type="entry name" value="TonB-dependent receptor, plug domain"/>
    <property type="match status" value="1"/>
</dbReference>
<evidence type="ECO:0000256" key="2">
    <source>
        <dbReference type="ARBA" id="ARBA00022448"/>
    </source>
</evidence>
<keyword evidence="2 8" id="KW-0813">Transport</keyword>
<dbReference type="InterPro" id="IPR012910">
    <property type="entry name" value="Plug_dom"/>
</dbReference>
<dbReference type="InterPro" id="IPR037066">
    <property type="entry name" value="Plug_dom_sf"/>
</dbReference>
<reference evidence="14 15" key="1">
    <citation type="submission" date="2023-04" db="EMBL/GenBank/DDBJ databases">
        <title>Lysobacter sp. strain UC isolated from soil sample.</title>
        <authorList>
            <person name="Choksket S."/>
            <person name="Harshvardhan F."/>
            <person name="Rana R."/>
            <person name="Patil P.B."/>
            <person name="Korpole S."/>
        </authorList>
    </citation>
    <scope>NUCLEOTIDE SEQUENCE [LARGE SCALE GENOMIC DNA]</scope>
    <source>
        <strain evidence="14 15">UC</strain>
    </source>
</reference>
<feature type="signal peptide" evidence="11">
    <location>
        <begin position="1"/>
        <end position="30"/>
    </location>
</feature>
<keyword evidence="3 8" id="KW-1134">Transmembrane beta strand</keyword>
<protein>
    <submittedName>
        <fullName evidence="14">TonB-dependent receptor</fullName>
    </submittedName>
</protein>
<feature type="domain" description="TonB-dependent receptor-like beta-barrel" evidence="12">
    <location>
        <begin position="362"/>
        <end position="908"/>
    </location>
</feature>
<evidence type="ECO:0000259" key="13">
    <source>
        <dbReference type="Pfam" id="PF07715"/>
    </source>
</evidence>
<keyword evidence="14" id="KW-0675">Receptor</keyword>
<organism evidence="14 15">
    <name type="scientific">Lysobacter arvi</name>
    <dbReference type="NCBI Taxonomy" id="3038776"/>
    <lineage>
        <taxon>Bacteria</taxon>
        <taxon>Pseudomonadati</taxon>
        <taxon>Pseudomonadota</taxon>
        <taxon>Gammaproteobacteria</taxon>
        <taxon>Lysobacterales</taxon>
        <taxon>Lysobacteraceae</taxon>
        <taxon>Lysobacter</taxon>
    </lineage>
</organism>
<comment type="similarity">
    <text evidence="8 9">Belongs to the TonB-dependent receptor family.</text>
</comment>
<keyword evidence="15" id="KW-1185">Reference proteome</keyword>
<evidence type="ECO:0000256" key="10">
    <source>
        <dbReference type="SAM" id="MobiDB-lite"/>
    </source>
</evidence>
<evidence type="ECO:0000256" key="7">
    <source>
        <dbReference type="ARBA" id="ARBA00023237"/>
    </source>
</evidence>
<dbReference type="Pfam" id="PF07715">
    <property type="entry name" value="Plug"/>
    <property type="match status" value="1"/>
</dbReference>
<dbReference type="InterPro" id="IPR000531">
    <property type="entry name" value="Beta-barrel_TonB"/>
</dbReference>
<evidence type="ECO:0000259" key="12">
    <source>
        <dbReference type="Pfam" id="PF00593"/>
    </source>
</evidence>
<dbReference type="SUPFAM" id="SSF56935">
    <property type="entry name" value="Porins"/>
    <property type="match status" value="1"/>
</dbReference>
<feature type="region of interest" description="Disordered" evidence="10">
    <location>
        <begin position="649"/>
        <end position="671"/>
    </location>
</feature>
<keyword evidence="5 9" id="KW-0798">TonB box</keyword>
<evidence type="ECO:0000256" key="5">
    <source>
        <dbReference type="ARBA" id="ARBA00023077"/>
    </source>
</evidence>
<proteinExistence type="inferred from homology"/>
<feature type="chain" id="PRO_5045645790" evidence="11">
    <location>
        <begin position="31"/>
        <end position="943"/>
    </location>
</feature>
<dbReference type="CDD" id="cd01347">
    <property type="entry name" value="ligand_gated_channel"/>
    <property type="match status" value="1"/>
</dbReference>
<dbReference type="PANTHER" id="PTHR47234">
    <property type="match status" value="1"/>
</dbReference>
<dbReference type="Pfam" id="PF00593">
    <property type="entry name" value="TonB_dep_Rec_b-barrel"/>
    <property type="match status" value="1"/>
</dbReference>
<evidence type="ECO:0000313" key="14">
    <source>
        <dbReference type="EMBL" id="MDR0183768.1"/>
    </source>
</evidence>
<evidence type="ECO:0000256" key="1">
    <source>
        <dbReference type="ARBA" id="ARBA00004571"/>
    </source>
</evidence>
<gene>
    <name evidence="14" type="ORF">P8609_12435</name>
</gene>
<accession>A0ABU1CFP1</accession>
<evidence type="ECO:0000256" key="8">
    <source>
        <dbReference type="PROSITE-ProRule" id="PRU01360"/>
    </source>
</evidence>
<dbReference type="PANTHER" id="PTHR47234:SF2">
    <property type="entry name" value="TONB-DEPENDENT RECEPTOR"/>
    <property type="match status" value="1"/>
</dbReference>
<feature type="compositionally biased region" description="Polar residues" evidence="10">
    <location>
        <begin position="651"/>
        <end position="671"/>
    </location>
</feature>
<keyword evidence="11" id="KW-0732">Signal</keyword>
<keyword evidence="7 8" id="KW-0998">Cell outer membrane</keyword>
<evidence type="ECO:0000256" key="4">
    <source>
        <dbReference type="ARBA" id="ARBA00022692"/>
    </source>
</evidence>
<dbReference type="Proteomes" id="UP001233535">
    <property type="component" value="Unassembled WGS sequence"/>
</dbReference>
<comment type="caution">
    <text evidence="14">The sequence shown here is derived from an EMBL/GenBank/DDBJ whole genome shotgun (WGS) entry which is preliminary data.</text>
</comment>
<evidence type="ECO:0000256" key="3">
    <source>
        <dbReference type="ARBA" id="ARBA00022452"/>
    </source>
</evidence>
<dbReference type="InterPro" id="IPR039426">
    <property type="entry name" value="TonB-dep_rcpt-like"/>
</dbReference>
<keyword evidence="6 8" id="KW-0472">Membrane</keyword>
<evidence type="ECO:0000256" key="6">
    <source>
        <dbReference type="ARBA" id="ARBA00023136"/>
    </source>
</evidence>
<evidence type="ECO:0000313" key="15">
    <source>
        <dbReference type="Proteomes" id="UP001233535"/>
    </source>
</evidence>
<keyword evidence="4 8" id="KW-0812">Transmembrane</keyword>
<dbReference type="PROSITE" id="PS52016">
    <property type="entry name" value="TONB_DEPENDENT_REC_3"/>
    <property type="match status" value="1"/>
</dbReference>
<sequence length="943" mass="103027">MNHRNMRTAMRVGMLPAGIAIALAPAFAFAQEGGEQQATTLDRIEVTGSRIKRADVETSQPIFTLSRAEIQKQGVTSVADVLQRISSNGAALNTTVNNGGDGSAGISLRNLGEGRTLVLVNGRRWTQGLGGSVDLNTIPAAMIERVEVLKDGASTIYGSDAIAGVVNIITRSNFEGAEAGAYLGQYSQGDGNREAYDFTIGTGNDRGNVMIGASYVKEEAVMAGDRQISAGGPPFFGGQSNTGIPGSFVVEGTDNVRYVIDPVTGLRTRFSGNVYGYNSAPDNYLLTPQERTSLFAQANYDITDNVRFKTEMLYNERISEQLLAAMPVTGMTLSADSYYNPTNPNGAYVDTPSFQPGGATDLIGVNRRFQESGGRSFNQNVKNWHFYGGLEGFFEIGDRSFDWDVGYRYDKSDENDLTYGLFNLANLEAAYGPSFDDNGVIRCGTPGDVIAGCVPVNPIGTTGSISPEAIAYTAFTAHDSSSVVSKSYYANVSGDIVDLPAGPLAFAAGYEHRTESGQFEPDAFIAAGLSTGNGSKPTAGAYKLDEYYLELAVPVLADMPGAKLLDFSLATRYSDFSNFGNTLNSKFGFRWKPIDDLMFRGNWSEGFRAPTINNLYAGNTDSYETYVDPCNGGGANPQAAARCANEGVPTGFQQPSSQTGEPFTWTSNPNLQPETSETRTLGFVYNPSWLEGFDISVDWYKIEIENAITRPEATFILDKCYSGTAAEQAVYCGLYSRDPSYPGSPYIITQLDMPLLNLASYEVEGYDVTLNYRLPETSFGKFSITWDTSYTSDWSVKATEDSLAEQRQGLYLQDDPYWRIKSNLYLDWSYGDFGATWGMRYKSGMDEDCVLYDEEDMTLAEAYCSDPYRVTADGAAPRNYVGAVTYHDVQVRYNTPWNATVSVGANNVFDKDPPVSYSSSYNNFDAQYDLPGAFYYVQYRQRF</sequence>
<dbReference type="InterPro" id="IPR036942">
    <property type="entry name" value="Beta-barrel_TonB_sf"/>
</dbReference>
<feature type="domain" description="TonB-dependent receptor plug" evidence="13">
    <location>
        <begin position="57"/>
        <end position="165"/>
    </location>
</feature>
<evidence type="ECO:0000256" key="11">
    <source>
        <dbReference type="SAM" id="SignalP"/>
    </source>
</evidence>